<dbReference type="AlphaFoldDB" id="A0A2Z4LM09"/>
<dbReference type="EMBL" id="CP030103">
    <property type="protein sequence ID" value="AWX42831.1"/>
    <property type="molecule type" value="Genomic_DNA"/>
</dbReference>
<proteinExistence type="predicted"/>
<sequence length="110" mass="12801">MLNKESDIIKVNTKMNFCYYVEKEVILEAIKDVINTNENILLMKEPEIVVNKNLSNLTISIDLKIKKLMNFCLSTKELIFLIEQKVFSLINNKPTNINLVFHGLENEDKL</sequence>
<organism evidence="1 2">
    <name type="scientific">Metamycoplasma cloacale</name>
    <dbReference type="NCBI Taxonomy" id="92401"/>
    <lineage>
        <taxon>Bacteria</taxon>
        <taxon>Bacillati</taxon>
        <taxon>Mycoplasmatota</taxon>
        <taxon>Mycoplasmoidales</taxon>
        <taxon>Metamycoplasmataceae</taxon>
        <taxon>Metamycoplasma</taxon>
    </lineage>
</organism>
<evidence type="ECO:0000313" key="2">
    <source>
        <dbReference type="Proteomes" id="UP000249865"/>
    </source>
</evidence>
<reference evidence="2" key="1">
    <citation type="submission" date="2018-06" db="EMBL/GenBank/DDBJ databases">
        <title>Complete genome sequences of Mycoplasma anatis, M. anseris and M. cloacale type strains.</title>
        <authorList>
            <person name="Grozner D."/>
            <person name="Forro B."/>
            <person name="Sulyok K.M."/>
            <person name="Marton S."/>
            <person name="Kreizinger Z."/>
            <person name="Banyai K."/>
            <person name="Gyuranecz M."/>
        </authorList>
    </citation>
    <scope>NUCLEOTIDE SEQUENCE [LARGE SCALE GENOMIC DNA]</scope>
    <source>
        <strain evidence="2">NCTC 10199</strain>
    </source>
</reference>
<name>A0A2Z4LM09_9BACT</name>
<dbReference type="RefSeq" id="WP_029330284.1">
    <property type="nucleotide sequence ID" value="NZ_CP030103.1"/>
</dbReference>
<evidence type="ECO:0000313" key="1">
    <source>
        <dbReference type="EMBL" id="AWX42831.1"/>
    </source>
</evidence>
<accession>A0A2Z4LM09</accession>
<keyword evidence="2" id="KW-1185">Reference proteome</keyword>
<dbReference type="InterPro" id="IPR054781">
    <property type="entry name" value="Asp23-rel"/>
</dbReference>
<protein>
    <submittedName>
        <fullName evidence="1">Uncharacterized protein</fullName>
    </submittedName>
</protein>
<dbReference type="OrthoDB" id="398903at2"/>
<dbReference type="Proteomes" id="UP000249865">
    <property type="component" value="Chromosome"/>
</dbReference>
<dbReference type="KEGG" id="mclo:DK849_02005"/>
<dbReference type="NCBIfam" id="NF045836">
    <property type="entry name" value="MMB_0454_fam"/>
    <property type="match status" value="1"/>
</dbReference>
<gene>
    <name evidence="1" type="ORF">DK849_02005</name>
</gene>